<evidence type="ECO:0000313" key="3">
    <source>
        <dbReference type="Proteomes" id="UP000275772"/>
    </source>
</evidence>
<dbReference type="Proteomes" id="UP000275772">
    <property type="component" value="Unassembled WGS sequence"/>
</dbReference>
<feature type="domain" description="F-box" evidence="1">
    <location>
        <begin position="68"/>
        <end position="112"/>
    </location>
</feature>
<evidence type="ECO:0000259" key="1">
    <source>
        <dbReference type="PROSITE" id="PS50181"/>
    </source>
</evidence>
<dbReference type="VEuPathDB" id="FungiDB:BLGHR1_11781"/>
<dbReference type="PROSITE" id="PS50181">
    <property type="entry name" value="FBOX"/>
    <property type="match status" value="1"/>
</dbReference>
<dbReference type="InterPro" id="IPR001810">
    <property type="entry name" value="F-box_dom"/>
</dbReference>
<sequence>MLIINSESRRLQVHDMARNISNPNTFELSCPHQARQHPSTSLQKRYRQINRKIRGQPKPFTRIELVGNGALSSLPAEILQKVAKYLPSSSVAVLSLASKAIRYKLGAKYLRTEIKEPIDSCISYASPLQYLITVYWAYQRISWNHHEPPKLPELKMFLFLLARDSSSKIFCFRCGYLHSPKRSDQVQRWWPWSWKNCLTFNGSIIQMYYGRHFHFEGAQLAMQQYRRGISPKKELRRLTDHNRISELDSSSNSGLRTLRSLDARIARNRLYVRVVREAYVSDLSENVVSASIGQLYVCPHLTGRDPLSCRLVKSWVYMDFCKSPADYQCAFCRTEMQVEIKAPKRLLAKRYSIIVRVWQDFGTLYHPADLDWYSHLDTFESSTPVEFPAGDIRKSFEYA</sequence>
<evidence type="ECO:0000313" key="2">
    <source>
        <dbReference type="EMBL" id="SZF01029.1"/>
    </source>
</evidence>
<proteinExistence type="predicted"/>
<name>A0A383UMM4_BLUHO</name>
<dbReference type="AlphaFoldDB" id="A0A383UMM4"/>
<organism evidence="2 3">
    <name type="scientific">Blumeria hordei</name>
    <name type="common">Barley powdery mildew</name>
    <name type="synonym">Blumeria graminis f. sp. hordei</name>
    <dbReference type="NCBI Taxonomy" id="2867405"/>
    <lineage>
        <taxon>Eukaryota</taxon>
        <taxon>Fungi</taxon>
        <taxon>Dikarya</taxon>
        <taxon>Ascomycota</taxon>
        <taxon>Pezizomycotina</taxon>
        <taxon>Leotiomycetes</taxon>
        <taxon>Erysiphales</taxon>
        <taxon>Erysiphaceae</taxon>
        <taxon>Blumeria</taxon>
    </lineage>
</organism>
<protein>
    <recommendedName>
        <fullName evidence="1">F-box domain-containing protein</fullName>
    </recommendedName>
</protein>
<gene>
    <name evidence="2" type="ORF">BLGHR1_11781</name>
</gene>
<dbReference type="EMBL" id="UNSH01000035">
    <property type="protein sequence ID" value="SZF01029.1"/>
    <property type="molecule type" value="Genomic_DNA"/>
</dbReference>
<accession>A0A383UMM4</accession>
<reference evidence="2 3" key="1">
    <citation type="submission" date="2017-11" db="EMBL/GenBank/DDBJ databases">
        <authorList>
            <person name="Kracher B."/>
        </authorList>
    </citation>
    <scope>NUCLEOTIDE SEQUENCE [LARGE SCALE GENOMIC DNA]</scope>
    <source>
        <strain evidence="2 3">RACE1</strain>
    </source>
</reference>